<evidence type="ECO:0000313" key="2">
    <source>
        <dbReference type="EMBL" id="KAK9915594.1"/>
    </source>
</evidence>
<proteinExistence type="predicted"/>
<protein>
    <recommendedName>
        <fullName evidence="4">Fungal lipase-like domain-containing protein</fullName>
    </recommendedName>
</protein>
<dbReference type="Gene3D" id="3.40.50.1820">
    <property type="entry name" value="alpha/beta hydrolase"/>
    <property type="match status" value="1"/>
</dbReference>
<comment type="caution">
    <text evidence="2">The sequence shown here is derived from an EMBL/GenBank/DDBJ whole genome shotgun (WGS) entry which is preliminary data.</text>
</comment>
<feature type="region of interest" description="Disordered" evidence="1">
    <location>
        <begin position="557"/>
        <end position="598"/>
    </location>
</feature>
<feature type="region of interest" description="Disordered" evidence="1">
    <location>
        <begin position="655"/>
        <end position="690"/>
    </location>
</feature>
<dbReference type="EMBL" id="JALJOT010000004">
    <property type="protein sequence ID" value="KAK9915594.1"/>
    <property type="molecule type" value="Genomic_DNA"/>
</dbReference>
<gene>
    <name evidence="2" type="ORF">WJX75_001309</name>
</gene>
<sequence length="717" mass="78718">MRFIYVFLGVAFVVARYMTRRWWQHLRLRKPRSRAGYAMQPSLPDLPHAPPRSEAAKEAEAEQTANHLKQQLPVGPQYLIRDDLVDAVKPTDAQMALCSLYCNRYYTQKRLGRASKKLGIPELTVYDQFEDKRVGLRMCTFTSNVQDLGNGVKVAAAVFALRGTRLTKAGTVQADIQLMKDRDAELYYAQRALKHVHKHIRRLTLQQPDVQWGFFTTGHSLGGFAAATCLILCDHILTCTAFESPGLTTFYHRLAAQKGDEDFWRARIVNFLAIPNPINMCQRHLGRIVRVHFPRLECRTDATHVLRCALGTGVRVLNWGLAASAGVSALCLAAGISRSALICRMLEAWASECALEVAMPPVAASAYWSLNSAAAMVATRLGTTLRYILQQHSMWHMAQAFDPLGGGPRQSIEMEAWPRMERMTETFGATIGRALLESFYATASTEGLSVIFNRTAMVEARIRRLPGYMPARSADFDDAASEGGHSAFLWRLGDAFDLWEDQGDLVEDVGVDHSPPAAVNGVAEVPGDSCNTTEDLELSGAAPDGFPEAEAGCTEGAEVPSLFGPSPFERVSLTGYESDNEGETEGQEHNASSANLSALDECTTDVESLRRPLTRSCSQYPASRSGGHLGPWSFSAFVLGKRPIAERDFFENRHESDSLNVSGLDPDTEADGAGRSADDSAAVATDGPAAAGGWFRRPMLWAGVKRGIRRRAVPELM</sequence>
<reference evidence="2 3" key="1">
    <citation type="journal article" date="2024" name="Nat. Commun.">
        <title>Phylogenomics reveals the evolutionary origins of lichenization in chlorophyte algae.</title>
        <authorList>
            <person name="Puginier C."/>
            <person name="Libourel C."/>
            <person name="Otte J."/>
            <person name="Skaloud P."/>
            <person name="Haon M."/>
            <person name="Grisel S."/>
            <person name="Petersen M."/>
            <person name="Berrin J.G."/>
            <person name="Delaux P.M."/>
            <person name="Dal Grande F."/>
            <person name="Keller J."/>
        </authorList>
    </citation>
    <scope>NUCLEOTIDE SEQUENCE [LARGE SCALE GENOMIC DNA]</scope>
    <source>
        <strain evidence="2 3">SAG 216-7</strain>
    </source>
</reference>
<keyword evidence="3" id="KW-1185">Reference proteome</keyword>
<dbReference type="Proteomes" id="UP001491310">
    <property type="component" value="Unassembled WGS sequence"/>
</dbReference>
<dbReference type="InterPro" id="IPR029058">
    <property type="entry name" value="AB_hydrolase_fold"/>
</dbReference>
<evidence type="ECO:0008006" key="4">
    <source>
        <dbReference type="Google" id="ProtNLM"/>
    </source>
</evidence>
<feature type="compositionally biased region" description="Low complexity" evidence="1">
    <location>
        <begin position="671"/>
        <end position="690"/>
    </location>
</feature>
<organism evidence="2 3">
    <name type="scientific">Coccomyxa subellipsoidea</name>
    <dbReference type="NCBI Taxonomy" id="248742"/>
    <lineage>
        <taxon>Eukaryota</taxon>
        <taxon>Viridiplantae</taxon>
        <taxon>Chlorophyta</taxon>
        <taxon>core chlorophytes</taxon>
        <taxon>Trebouxiophyceae</taxon>
        <taxon>Trebouxiophyceae incertae sedis</taxon>
        <taxon>Coccomyxaceae</taxon>
        <taxon>Coccomyxa</taxon>
    </lineage>
</organism>
<dbReference type="SUPFAM" id="SSF53474">
    <property type="entry name" value="alpha/beta-Hydrolases"/>
    <property type="match status" value="1"/>
</dbReference>
<name>A0ABR2YUP7_9CHLO</name>
<accession>A0ABR2YUP7</accession>
<evidence type="ECO:0000256" key="1">
    <source>
        <dbReference type="SAM" id="MobiDB-lite"/>
    </source>
</evidence>
<evidence type="ECO:0000313" key="3">
    <source>
        <dbReference type="Proteomes" id="UP001491310"/>
    </source>
</evidence>